<dbReference type="InterPro" id="IPR028978">
    <property type="entry name" value="Chorismate_lyase_/UTRA_dom_sf"/>
</dbReference>
<dbReference type="OrthoDB" id="9808698at2"/>
<comment type="caution">
    <text evidence="6">The sequence shown here is derived from an EMBL/GenBank/DDBJ whole genome shotgun (WGS) entry which is preliminary data.</text>
</comment>
<keyword evidence="1" id="KW-0805">Transcription regulation</keyword>
<accession>A0A3M0ALX5</accession>
<dbReference type="Gene3D" id="1.10.10.10">
    <property type="entry name" value="Winged helix-like DNA-binding domain superfamily/Winged helix DNA-binding domain"/>
    <property type="match status" value="1"/>
</dbReference>
<dbReference type="InterPro" id="IPR000524">
    <property type="entry name" value="Tscrpt_reg_HTH_GntR"/>
</dbReference>
<dbReference type="AlphaFoldDB" id="A0A3M0ALX5"/>
<keyword evidence="7" id="KW-1185">Reference proteome</keyword>
<dbReference type="InterPro" id="IPR036388">
    <property type="entry name" value="WH-like_DNA-bd_sf"/>
</dbReference>
<reference evidence="6 7" key="1">
    <citation type="submission" date="2018-10" db="EMBL/GenBank/DDBJ databases">
        <title>Genomic Encyclopedia of Type Strains, Phase IV (KMG-IV): sequencing the most valuable type-strain genomes for metagenomic binning, comparative biology and taxonomic classification.</title>
        <authorList>
            <person name="Goeker M."/>
        </authorList>
    </citation>
    <scope>NUCLEOTIDE SEQUENCE [LARGE SCALE GENOMIC DNA]</scope>
    <source>
        <strain evidence="6 7">DSM 25080</strain>
    </source>
</reference>
<dbReference type="GO" id="GO:0003677">
    <property type="term" value="F:DNA binding"/>
    <property type="evidence" value="ECO:0007669"/>
    <property type="project" value="UniProtKB-UniRule"/>
</dbReference>
<dbReference type="PANTHER" id="PTHR44846:SF16">
    <property type="entry name" value="TRANSCRIPTIONAL REGULATOR PHNF-RELATED"/>
    <property type="match status" value="1"/>
</dbReference>
<evidence type="ECO:0000313" key="6">
    <source>
        <dbReference type="EMBL" id="RMA79982.1"/>
    </source>
</evidence>
<dbReference type="EMBL" id="REFJ01000003">
    <property type="protein sequence ID" value="RMA79982.1"/>
    <property type="molecule type" value="Genomic_DNA"/>
</dbReference>
<dbReference type="Pfam" id="PF00392">
    <property type="entry name" value="GntR"/>
    <property type="match status" value="1"/>
</dbReference>
<dbReference type="GO" id="GO:0045892">
    <property type="term" value="P:negative regulation of DNA-templated transcription"/>
    <property type="evidence" value="ECO:0007669"/>
    <property type="project" value="UniProtKB-UniRule"/>
</dbReference>
<dbReference type="PROSITE" id="PS50949">
    <property type="entry name" value="HTH_GNTR"/>
    <property type="match status" value="1"/>
</dbReference>
<dbReference type="NCBIfam" id="TIGR02018">
    <property type="entry name" value="his_ut_repres"/>
    <property type="match status" value="1"/>
</dbReference>
<name>A0A3M0ALX5_9GAMM</name>
<dbReference type="PANTHER" id="PTHR44846">
    <property type="entry name" value="MANNOSYL-D-GLYCERATE TRANSPORT/METABOLISM SYSTEM REPRESSOR MNGR-RELATED"/>
    <property type="match status" value="1"/>
</dbReference>
<dbReference type="InterPro" id="IPR010248">
    <property type="entry name" value="His_ut_repres"/>
</dbReference>
<dbReference type="Proteomes" id="UP000267187">
    <property type="component" value="Unassembled WGS sequence"/>
</dbReference>
<dbReference type="InterPro" id="IPR036390">
    <property type="entry name" value="WH_DNA-bd_sf"/>
</dbReference>
<dbReference type="Gene3D" id="3.40.1410.10">
    <property type="entry name" value="Chorismate lyase-like"/>
    <property type="match status" value="1"/>
</dbReference>
<sequence length="234" mass="26091">MKAPHYQRIKEHILTQIEQGLLLSHDRVPSENELAQQFNVSRMTARKALEALLATNVVTRIRGKGTFVRDLAASGSTMSVRNIAEEITALGHRYQARLLMLEEREPSAHVANLFELTPGDKVFYSSIVHCQNDRPLQWEQRYVKCSAVPEYLEQDFILMTPNAYLSEVSPLQSASSTISAVNASATAAEHLEISIGTACLNIERITASRNGIVSLAELIYPGERYKLSADLDYS</sequence>
<evidence type="ECO:0000313" key="7">
    <source>
        <dbReference type="Proteomes" id="UP000267187"/>
    </source>
</evidence>
<keyword evidence="2" id="KW-0238">DNA-binding</keyword>
<evidence type="ECO:0000256" key="1">
    <source>
        <dbReference type="ARBA" id="ARBA00023015"/>
    </source>
</evidence>
<dbReference type="GO" id="GO:0006547">
    <property type="term" value="P:L-histidine metabolic process"/>
    <property type="evidence" value="ECO:0007669"/>
    <property type="project" value="UniProtKB-UniRule"/>
</dbReference>
<keyword evidence="3" id="KW-0804">Transcription</keyword>
<organism evidence="6 7">
    <name type="scientific">Umboniibacter marinipuniceus</name>
    <dbReference type="NCBI Taxonomy" id="569599"/>
    <lineage>
        <taxon>Bacteria</taxon>
        <taxon>Pseudomonadati</taxon>
        <taxon>Pseudomonadota</taxon>
        <taxon>Gammaproteobacteria</taxon>
        <taxon>Cellvibrionales</taxon>
        <taxon>Cellvibrionaceae</taxon>
        <taxon>Umboniibacter</taxon>
    </lineage>
</organism>
<protein>
    <recommendedName>
        <fullName evidence="4">Histidine utilization repressor</fullName>
    </recommendedName>
</protein>
<evidence type="ECO:0000256" key="4">
    <source>
        <dbReference type="NCBIfam" id="TIGR02018"/>
    </source>
</evidence>
<evidence type="ECO:0000256" key="2">
    <source>
        <dbReference type="ARBA" id="ARBA00023125"/>
    </source>
</evidence>
<dbReference type="Pfam" id="PF07702">
    <property type="entry name" value="UTRA"/>
    <property type="match status" value="1"/>
</dbReference>
<dbReference type="RefSeq" id="WP_121876674.1">
    <property type="nucleotide sequence ID" value="NZ_REFJ01000003.1"/>
</dbReference>
<dbReference type="SMART" id="SM00345">
    <property type="entry name" value="HTH_GNTR"/>
    <property type="match status" value="1"/>
</dbReference>
<dbReference type="PRINTS" id="PR00035">
    <property type="entry name" value="HTHGNTR"/>
</dbReference>
<dbReference type="SUPFAM" id="SSF46785">
    <property type="entry name" value="Winged helix' DNA-binding domain"/>
    <property type="match status" value="1"/>
</dbReference>
<feature type="domain" description="HTH gntR-type" evidence="5">
    <location>
        <begin position="3"/>
        <end position="71"/>
    </location>
</feature>
<dbReference type="GO" id="GO:0003700">
    <property type="term" value="F:DNA-binding transcription factor activity"/>
    <property type="evidence" value="ECO:0007669"/>
    <property type="project" value="UniProtKB-UniRule"/>
</dbReference>
<dbReference type="InterPro" id="IPR050679">
    <property type="entry name" value="Bact_HTH_transcr_reg"/>
</dbReference>
<proteinExistence type="predicted"/>
<dbReference type="CDD" id="cd07377">
    <property type="entry name" value="WHTH_GntR"/>
    <property type="match status" value="1"/>
</dbReference>
<evidence type="ECO:0000256" key="3">
    <source>
        <dbReference type="ARBA" id="ARBA00023163"/>
    </source>
</evidence>
<gene>
    <name evidence="6" type="ORF">DFR27_1338</name>
</gene>
<dbReference type="SMART" id="SM00866">
    <property type="entry name" value="UTRA"/>
    <property type="match status" value="1"/>
</dbReference>
<dbReference type="InterPro" id="IPR011663">
    <property type="entry name" value="UTRA"/>
</dbReference>
<evidence type="ECO:0000259" key="5">
    <source>
        <dbReference type="PROSITE" id="PS50949"/>
    </source>
</evidence>
<dbReference type="SUPFAM" id="SSF64288">
    <property type="entry name" value="Chorismate lyase-like"/>
    <property type="match status" value="1"/>
</dbReference>
<dbReference type="FunFam" id="1.10.10.10:FF:000079">
    <property type="entry name" value="GntR family transcriptional regulator"/>
    <property type="match status" value="1"/>
</dbReference>